<feature type="signal peptide" evidence="2">
    <location>
        <begin position="1"/>
        <end position="27"/>
    </location>
</feature>
<evidence type="ECO:0000256" key="2">
    <source>
        <dbReference type="SAM" id="SignalP"/>
    </source>
</evidence>
<dbReference type="AlphaFoldDB" id="A0A927IJG2"/>
<gene>
    <name evidence="3" type="ORF">IEN85_18510</name>
</gene>
<name>A0A927IJG2_9BACT</name>
<dbReference type="EMBL" id="JACYFG010000042">
    <property type="protein sequence ID" value="MBD5781500.1"/>
    <property type="molecule type" value="Genomic_DNA"/>
</dbReference>
<protein>
    <submittedName>
        <fullName evidence="3">Uncharacterized protein</fullName>
    </submittedName>
</protein>
<feature type="region of interest" description="Disordered" evidence="1">
    <location>
        <begin position="26"/>
        <end position="55"/>
    </location>
</feature>
<evidence type="ECO:0000256" key="1">
    <source>
        <dbReference type="SAM" id="MobiDB-lite"/>
    </source>
</evidence>
<evidence type="ECO:0000313" key="4">
    <source>
        <dbReference type="Proteomes" id="UP000622317"/>
    </source>
</evidence>
<feature type="compositionally biased region" description="Basic and acidic residues" evidence="1">
    <location>
        <begin position="29"/>
        <end position="44"/>
    </location>
</feature>
<keyword evidence="2" id="KW-0732">Signal</keyword>
<keyword evidence="4" id="KW-1185">Reference proteome</keyword>
<feature type="chain" id="PRO_5037733473" evidence="2">
    <location>
        <begin position="28"/>
        <end position="619"/>
    </location>
</feature>
<accession>A0A927IJG2</accession>
<organism evidence="3 4">
    <name type="scientific">Pelagicoccus enzymogenes</name>
    <dbReference type="NCBI Taxonomy" id="2773457"/>
    <lineage>
        <taxon>Bacteria</taxon>
        <taxon>Pseudomonadati</taxon>
        <taxon>Verrucomicrobiota</taxon>
        <taxon>Opitutia</taxon>
        <taxon>Puniceicoccales</taxon>
        <taxon>Pelagicoccaceae</taxon>
        <taxon>Pelagicoccus</taxon>
    </lineage>
</organism>
<feature type="compositionally biased region" description="Acidic residues" evidence="1">
    <location>
        <begin position="45"/>
        <end position="55"/>
    </location>
</feature>
<comment type="caution">
    <text evidence="3">The sequence shown here is derived from an EMBL/GenBank/DDBJ whole genome shotgun (WGS) entry which is preliminary data.</text>
</comment>
<proteinExistence type="predicted"/>
<dbReference type="RefSeq" id="WP_191618598.1">
    <property type="nucleotide sequence ID" value="NZ_JACYFG010000042.1"/>
</dbReference>
<sequence>MSPKSNYRYSAVLAIALLCPFSTFTSAQDKPEPDPWFTEERERPEVEEETNDDDEETVILRKTRPSALVKKLKKDLLAVPESNLNRRISLLEEIVATAQPEPEDQELLAELRNLKSQAIQAVIAASEDSMPLEAGIGRLAPYSQYYRGDPTLVVRLLNSDFTTRLKDRVSSLGRLNMVSELSHIESKINEAGLASIFGTQVQQSVSGATATMIARKWEEATRGQKILPAESYLIGQLLKQSDQKLGLAIDIPANADPQLTQNISRSLERRWGEDFRLTSVDARGASPEFLLKIDVGSIRSSHTTKEKTNESIIPGAIIEEPNPDFLKLVEKYEKAAKIYEAELDTYDARYQYYIESLDDSDYRQAQDDLKRAQEILDATPPPAGPEPSPAYEQAQAHLQIAEATANSVSMPMAIEPQKPYPHHLKILEDLYLVPSTLVISEEKTPYEYTSQELVYKFETEAPISLQSPVLEQIQLQSVVTLNQNRKWTQNLGVDPRDPAVDEGSYSESEYASALDIFGLEFATYCNEELAKLLDSAKKTLSATQQSLELKQVLMLLALEHVTSSGKAPELDEQELSSLAELATDRQTTPAQFRARCLAKLLSKTEFAHLADESKIAQFL</sequence>
<dbReference type="Proteomes" id="UP000622317">
    <property type="component" value="Unassembled WGS sequence"/>
</dbReference>
<reference evidence="3" key="1">
    <citation type="submission" date="2020-09" db="EMBL/GenBank/DDBJ databases">
        <title>Pelagicoccus enzymogenes sp. nov. with an EPS production, isolated from marine sediment.</title>
        <authorList>
            <person name="Feng X."/>
        </authorList>
    </citation>
    <scope>NUCLEOTIDE SEQUENCE</scope>
    <source>
        <strain evidence="3">NFK12</strain>
    </source>
</reference>
<evidence type="ECO:0000313" key="3">
    <source>
        <dbReference type="EMBL" id="MBD5781500.1"/>
    </source>
</evidence>